<comment type="similarity">
    <text evidence="2">Belongs to the YkuD family.</text>
</comment>
<dbReference type="PROSITE" id="PS52029">
    <property type="entry name" value="LD_TPASE"/>
    <property type="match status" value="1"/>
</dbReference>
<dbReference type="KEGG" id="ppd:Ppro_2574"/>
<keyword evidence="4" id="KW-0808">Transferase</keyword>
<evidence type="ECO:0000256" key="6">
    <source>
        <dbReference type="ARBA" id="ARBA00022960"/>
    </source>
</evidence>
<dbReference type="CDD" id="cd16913">
    <property type="entry name" value="YkuD_like"/>
    <property type="match status" value="1"/>
</dbReference>
<dbReference type="Pfam" id="PF03734">
    <property type="entry name" value="YkuD"/>
    <property type="match status" value="1"/>
</dbReference>
<keyword evidence="3" id="KW-0328">Glycosyltransferase</keyword>
<dbReference type="GO" id="GO:0018104">
    <property type="term" value="P:peptidoglycan-protein cross-linking"/>
    <property type="evidence" value="ECO:0007669"/>
    <property type="project" value="TreeGrafter"/>
</dbReference>
<evidence type="ECO:0000256" key="10">
    <source>
        <dbReference type="SAM" id="SignalP"/>
    </source>
</evidence>
<dbReference type="GO" id="GO:0005576">
    <property type="term" value="C:extracellular region"/>
    <property type="evidence" value="ECO:0007669"/>
    <property type="project" value="TreeGrafter"/>
</dbReference>
<dbReference type="PANTHER" id="PTHR30582">
    <property type="entry name" value="L,D-TRANSPEPTIDASE"/>
    <property type="match status" value="1"/>
</dbReference>
<dbReference type="InterPro" id="IPR050979">
    <property type="entry name" value="LD-transpeptidase"/>
</dbReference>
<evidence type="ECO:0000256" key="9">
    <source>
        <dbReference type="PROSITE-ProRule" id="PRU01373"/>
    </source>
</evidence>
<dbReference type="EMBL" id="CP000482">
    <property type="protein sequence ID" value="ABL00179.1"/>
    <property type="molecule type" value="Genomic_DNA"/>
</dbReference>
<evidence type="ECO:0000313" key="13">
    <source>
        <dbReference type="Proteomes" id="UP000006732"/>
    </source>
</evidence>
<dbReference type="PANTHER" id="PTHR30582:SF24">
    <property type="entry name" value="L,D-TRANSPEPTIDASE ERFK_SRFK-RELATED"/>
    <property type="match status" value="1"/>
</dbReference>
<evidence type="ECO:0000256" key="4">
    <source>
        <dbReference type="ARBA" id="ARBA00022679"/>
    </source>
</evidence>
<reference evidence="12 13" key="1">
    <citation type="submission" date="2006-10" db="EMBL/GenBank/DDBJ databases">
        <title>Complete sequence of chromosome of Pelobacter propionicus DSM 2379.</title>
        <authorList>
            <consortium name="US DOE Joint Genome Institute"/>
            <person name="Copeland A."/>
            <person name="Lucas S."/>
            <person name="Lapidus A."/>
            <person name="Barry K."/>
            <person name="Detter J.C."/>
            <person name="Glavina del Rio T."/>
            <person name="Hammon N."/>
            <person name="Israni S."/>
            <person name="Dalin E."/>
            <person name="Tice H."/>
            <person name="Pitluck S."/>
            <person name="Saunders E."/>
            <person name="Brettin T."/>
            <person name="Bruce D."/>
            <person name="Han C."/>
            <person name="Tapia R."/>
            <person name="Schmutz J."/>
            <person name="Larimer F."/>
            <person name="Land M."/>
            <person name="Hauser L."/>
            <person name="Kyrpides N."/>
            <person name="Kim E."/>
            <person name="Lovley D."/>
            <person name="Richardson P."/>
        </authorList>
    </citation>
    <scope>NUCLEOTIDE SEQUENCE [LARGE SCALE GENOMIC DNA]</scope>
    <source>
        <strain evidence="13">DSM 2379 / NBRC 103807 / OttBd1</strain>
    </source>
</reference>
<keyword evidence="5" id="KW-0378">Hydrolase</keyword>
<sequence>MNAAPHLAALIVSILLAASGLAAEAAPTDQQTSQDPAASRPAAPYIIEISISRTLLTLYERHGTGKMFPVAQYRVGSAMRGLTTYPLGPGRVTAIQFDPWWHPTAYSRQVFRERGISLPRAVPPGHPLNYMGPFKISLSHRTWKGAIYRIHGNNNPRRVGRRVTGGCFVMHNRDGLELARRIRVGTVVNIVP</sequence>
<dbReference type="GO" id="GO:0016757">
    <property type="term" value="F:glycosyltransferase activity"/>
    <property type="evidence" value="ECO:0007669"/>
    <property type="project" value="UniProtKB-KW"/>
</dbReference>
<keyword evidence="7 9" id="KW-0573">Peptidoglycan synthesis</keyword>
<evidence type="ECO:0000256" key="1">
    <source>
        <dbReference type="ARBA" id="ARBA00004752"/>
    </source>
</evidence>
<gene>
    <name evidence="12" type="ordered locus">Ppro_2574</name>
</gene>
<dbReference type="Proteomes" id="UP000006732">
    <property type="component" value="Chromosome"/>
</dbReference>
<feature type="active site" description="Nucleophile" evidence="9">
    <location>
        <position position="167"/>
    </location>
</feature>
<dbReference type="RefSeq" id="WP_011736433.1">
    <property type="nucleotide sequence ID" value="NC_008609.1"/>
</dbReference>
<dbReference type="UniPathway" id="UPA00219"/>
<keyword evidence="8 9" id="KW-0961">Cell wall biogenesis/degradation</keyword>
<keyword evidence="10" id="KW-0732">Signal</keyword>
<feature type="signal peptide" evidence="10">
    <location>
        <begin position="1"/>
        <end position="25"/>
    </location>
</feature>
<keyword evidence="13" id="KW-1185">Reference proteome</keyword>
<feature type="chain" id="PRO_5002631979" evidence="10">
    <location>
        <begin position="26"/>
        <end position="192"/>
    </location>
</feature>
<evidence type="ECO:0000256" key="2">
    <source>
        <dbReference type="ARBA" id="ARBA00005992"/>
    </source>
</evidence>
<dbReference type="HOGENOM" id="CLU_1413993_0_0_7"/>
<name>A1AS58_PELPD</name>
<proteinExistence type="inferred from homology"/>
<dbReference type="GO" id="GO:0071555">
    <property type="term" value="P:cell wall organization"/>
    <property type="evidence" value="ECO:0007669"/>
    <property type="project" value="UniProtKB-UniRule"/>
</dbReference>
<dbReference type="Gene3D" id="2.40.440.10">
    <property type="entry name" value="L,D-transpeptidase catalytic domain-like"/>
    <property type="match status" value="1"/>
</dbReference>
<feature type="active site" description="Proton donor/acceptor" evidence="9">
    <location>
        <position position="151"/>
    </location>
</feature>
<evidence type="ECO:0000256" key="5">
    <source>
        <dbReference type="ARBA" id="ARBA00022801"/>
    </source>
</evidence>
<dbReference type="InterPro" id="IPR038063">
    <property type="entry name" value="Transpep_catalytic_dom"/>
</dbReference>
<evidence type="ECO:0000313" key="12">
    <source>
        <dbReference type="EMBL" id="ABL00179.1"/>
    </source>
</evidence>
<dbReference type="OrthoDB" id="9787225at2"/>
<dbReference type="STRING" id="338966.Ppro_2574"/>
<comment type="pathway">
    <text evidence="1 9">Cell wall biogenesis; peptidoglycan biosynthesis.</text>
</comment>
<organism evidence="12 13">
    <name type="scientific">Pelobacter propionicus (strain DSM 2379 / NBRC 103807 / OttBd1)</name>
    <dbReference type="NCBI Taxonomy" id="338966"/>
    <lineage>
        <taxon>Bacteria</taxon>
        <taxon>Pseudomonadati</taxon>
        <taxon>Thermodesulfobacteriota</taxon>
        <taxon>Desulfuromonadia</taxon>
        <taxon>Desulfuromonadales</taxon>
        <taxon>Desulfuromonadaceae</taxon>
        <taxon>Pelobacter</taxon>
    </lineage>
</organism>
<protein>
    <submittedName>
        <fullName evidence="12">ErfK/YbiS/YcfS/YnhG family protein</fullName>
    </submittedName>
</protein>
<dbReference type="InterPro" id="IPR005490">
    <property type="entry name" value="LD_TPept_cat_dom"/>
</dbReference>
<dbReference type="GO" id="GO:0071972">
    <property type="term" value="F:peptidoglycan L,D-transpeptidase activity"/>
    <property type="evidence" value="ECO:0007669"/>
    <property type="project" value="TreeGrafter"/>
</dbReference>
<evidence type="ECO:0000259" key="11">
    <source>
        <dbReference type="PROSITE" id="PS52029"/>
    </source>
</evidence>
<evidence type="ECO:0000256" key="8">
    <source>
        <dbReference type="ARBA" id="ARBA00023316"/>
    </source>
</evidence>
<dbReference type="SUPFAM" id="SSF141523">
    <property type="entry name" value="L,D-transpeptidase catalytic domain-like"/>
    <property type="match status" value="1"/>
</dbReference>
<evidence type="ECO:0000256" key="7">
    <source>
        <dbReference type="ARBA" id="ARBA00022984"/>
    </source>
</evidence>
<accession>A1AS58</accession>
<dbReference type="AlphaFoldDB" id="A1AS58"/>
<dbReference type="GO" id="GO:0008360">
    <property type="term" value="P:regulation of cell shape"/>
    <property type="evidence" value="ECO:0007669"/>
    <property type="project" value="UniProtKB-UniRule"/>
</dbReference>
<keyword evidence="6 9" id="KW-0133">Cell shape</keyword>
<evidence type="ECO:0000256" key="3">
    <source>
        <dbReference type="ARBA" id="ARBA00022676"/>
    </source>
</evidence>
<feature type="domain" description="L,D-TPase catalytic" evidence="11">
    <location>
        <begin position="45"/>
        <end position="191"/>
    </location>
</feature>
<dbReference type="eggNOG" id="COG1376">
    <property type="taxonomic scope" value="Bacteria"/>
</dbReference>